<evidence type="ECO:0000313" key="2">
    <source>
        <dbReference type="Proteomes" id="UP001232992"/>
    </source>
</evidence>
<proteinExistence type="predicted"/>
<reference evidence="1 2" key="1">
    <citation type="submission" date="2023-01" db="EMBL/GenBank/DDBJ databases">
        <title>Novel diversity within Roseofilum (Cyanobacteria; Desertifilaceae) from marine benthic mats with descriptions of four novel species.</title>
        <authorList>
            <person name="Wang Y."/>
            <person name="Berthold D.E."/>
            <person name="Hu J."/>
            <person name="Lefler F.W."/>
            <person name="Laughinghouse H.D. IV."/>
        </authorList>
    </citation>
    <scope>NUCLEOTIDE SEQUENCE [LARGE SCALE GENOMIC DNA]</scope>
    <source>
        <strain evidence="1 2">BLCC-M143</strain>
    </source>
</reference>
<gene>
    <name evidence="1" type="ORF">PMH09_15865</name>
</gene>
<keyword evidence="2" id="KW-1185">Reference proteome</keyword>
<name>A0ABT7BZM7_9CYAN</name>
<evidence type="ECO:0000313" key="1">
    <source>
        <dbReference type="EMBL" id="MDJ1184664.1"/>
    </source>
</evidence>
<dbReference type="RefSeq" id="WP_283759318.1">
    <property type="nucleotide sequence ID" value="NZ_JAQOSQ010000018.1"/>
</dbReference>
<protein>
    <submittedName>
        <fullName evidence="1">Uncharacterized protein</fullName>
    </submittedName>
</protein>
<accession>A0ABT7BZM7</accession>
<sequence length="61" mass="6485">MADAILPINSIPLPSVPLGSFVPLSLPDIPTTGKALKLKQLEPTFRATKCSIRTRGKALSI</sequence>
<dbReference type="Proteomes" id="UP001232992">
    <property type="component" value="Unassembled WGS sequence"/>
</dbReference>
<dbReference type="EMBL" id="JAQOSQ010000018">
    <property type="protein sequence ID" value="MDJ1184664.1"/>
    <property type="molecule type" value="Genomic_DNA"/>
</dbReference>
<comment type="caution">
    <text evidence="1">The sequence shown here is derived from an EMBL/GenBank/DDBJ whole genome shotgun (WGS) entry which is preliminary data.</text>
</comment>
<organism evidence="1 2">
    <name type="scientific">Roseofilum casamattae BLCC-M143</name>
    <dbReference type="NCBI Taxonomy" id="3022442"/>
    <lineage>
        <taxon>Bacteria</taxon>
        <taxon>Bacillati</taxon>
        <taxon>Cyanobacteriota</taxon>
        <taxon>Cyanophyceae</taxon>
        <taxon>Desertifilales</taxon>
        <taxon>Desertifilaceae</taxon>
        <taxon>Roseofilum</taxon>
        <taxon>Roseofilum casamattae</taxon>
    </lineage>
</organism>